<sequence>KNCVPKLLEKPVNHFQMDNFSREDAQIIVDHIVEAMKKGLLRGWTTDHNNCSRAEDKYEKMAVAVLDIHPKRPPFSFWYDCTWFSQDFSEKVRLARENWKPLMEPGVHSIEDSKYWLHYMC</sequence>
<name>A0A1I8A1A0_9BILA</name>
<protein>
    <submittedName>
        <fullName evidence="2">TIR domain-containing protein</fullName>
    </submittedName>
</protein>
<evidence type="ECO:0000313" key="2">
    <source>
        <dbReference type="WBParaSite" id="L893_g31876.t1"/>
    </source>
</evidence>
<reference evidence="2" key="1">
    <citation type="submission" date="2016-11" db="UniProtKB">
        <authorList>
            <consortium name="WormBaseParasite"/>
        </authorList>
    </citation>
    <scope>IDENTIFICATION</scope>
</reference>
<accession>A0A1I8A1A0</accession>
<organism evidence="1 2">
    <name type="scientific">Steinernema glaseri</name>
    <dbReference type="NCBI Taxonomy" id="37863"/>
    <lineage>
        <taxon>Eukaryota</taxon>
        <taxon>Metazoa</taxon>
        <taxon>Ecdysozoa</taxon>
        <taxon>Nematoda</taxon>
        <taxon>Chromadorea</taxon>
        <taxon>Rhabditida</taxon>
        <taxon>Tylenchina</taxon>
        <taxon>Panagrolaimomorpha</taxon>
        <taxon>Strongyloidoidea</taxon>
        <taxon>Steinernematidae</taxon>
        <taxon>Steinernema</taxon>
    </lineage>
</organism>
<proteinExistence type="predicted"/>
<evidence type="ECO:0000313" key="1">
    <source>
        <dbReference type="Proteomes" id="UP000095287"/>
    </source>
</evidence>
<dbReference type="WBParaSite" id="L893_g31876.t1">
    <property type="protein sequence ID" value="L893_g31876.t1"/>
    <property type="gene ID" value="L893_g31876"/>
</dbReference>
<keyword evidence="1" id="KW-1185">Reference proteome</keyword>
<dbReference type="AlphaFoldDB" id="A0A1I8A1A0"/>
<dbReference type="Proteomes" id="UP000095287">
    <property type="component" value="Unplaced"/>
</dbReference>